<dbReference type="PANTHER" id="PTHR22939:SF130">
    <property type="entry name" value="PERIPLASMIC SERINE ENDOPROTEASE DEGP-LIKE-RELATED"/>
    <property type="match status" value="1"/>
</dbReference>
<dbReference type="InterPro" id="IPR041489">
    <property type="entry name" value="PDZ_6"/>
</dbReference>
<dbReference type="SMART" id="SM00228">
    <property type="entry name" value="PDZ"/>
    <property type="match status" value="2"/>
</dbReference>
<evidence type="ECO:0000256" key="15">
    <source>
        <dbReference type="PIRSR" id="PIRSR611782-2"/>
    </source>
</evidence>
<dbReference type="GO" id="GO:0004252">
    <property type="term" value="F:serine-type endopeptidase activity"/>
    <property type="evidence" value="ECO:0007669"/>
    <property type="project" value="InterPro"/>
</dbReference>
<feature type="domain" description="PDZ" evidence="17">
    <location>
        <begin position="395"/>
        <end position="487"/>
    </location>
</feature>
<evidence type="ECO:0000256" key="6">
    <source>
        <dbReference type="ARBA" id="ARBA00022670"/>
    </source>
</evidence>
<dbReference type="EC" id="3.4.21.107" evidence="4"/>
<comment type="similarity">
    <text evidence="3">Belongs to the peptidase S1C family.</text>
</comment>
<keyword evidence="8" id="KW-0677">Repeat</keyword>
<keyword evidence="10" id="KW-0378">Hydrolase</keyword>
<dbReference type="PRINTS" id="PR00834">
    <property type="entry name" value="PROTEASES2C"/>
</dbReference>
<dbReference type="SUPFAM" id="SSF50156">
    <property type="entry name" value="PDZ domain-like"/>
    <property type="match status" value="2"/>
</dbReference>
<feature type="domain" description="PDZ" evidence="17">
    <location>
        <begin position="275"/>
        <end position="367"/>
    </location>
</feature>
<organism evidence="18 19">
    <name type="scientific">Methylopila jiangsuensis</name>
    <dbReference type="NCBI Taxonomy" id="586230"/>
    <lineage>
        <taxon>Bacteria</taxon>
        <taxon>Pseudomonadati</taxon>
        <taxon>Pseudomonadota</taxon>
        <taxon>Alphaproteobacteria</taxon>
        <taxon>Hyphomicrobiales</taxon>
        <taxon>Methylopilaceae</taxon>
        <taxon>Methylopila</taxon>
    </lineage>
</organism>
<keyword evidence="7 16" id="KW-0732">Signal</keyword>
<evidence type="ECO:0000313" key="19">
    <source>
        <dbReference type="Proteomes" id="UP001143364"/>
    </source>
</evidence>
<feature type="active site" description="Charge relay system" evidence="14">
    <location>
        <position position="231"/>
    </location>
</feature>
<evidence type="ECO:0000256" key="14">
    <source>
        <dbReference type="PIRSR" id="PIRSR611782-1"/>
    </source>
</evidence>
<feature type="active site" description="Charge relay system" evidence="14">
    <location>
        <position position="127"/>
    </location>
</feature>
<gene>
    <name evidence="18" type="ORF">GCM10008171_06160</name>
</gene>
<evidence type="ECO:0000256" key="16">
    <source>
        <dbReference type="SAM" id="SignalP"/>
    </source>
</evidence>
<dbReference type="EMBL" id="BSFK01000005">
    <property type="protein sequence ID" value="GLK75362.1"/>
    <property type="molecule type" value="Genomic_DNA"/>
</dbReference>
<protein>
    <recommendedName>
        <fullName evidence="5">Probable periplasmic serine endoprotease DegP-like</fullName>
        <ecNumber evidence="4">3.4.21.107</ecNumber>
    </recommendedName>
    <alternativeName>
        <fullName evidence="13">Protease Do</fullName>
    </alternativeName>
</protein>
<dbReference type="Proteomes" id="UP001143364">
    <property type="component" value="Unassembled WGS sequence"/>
</dbReference>
<evidence type="ECO:0000256" key="8">
    <source>
        <dbReference type="ARBA" id="ARBA00022737"/>
    </source>
</evidence>
<accession>A0A9W6JDQ1</accession>
<evidence type="ECO:0000256" key="3">
    <source>
        <dbReference type="ARBA" id="ARBA00010541"/>
    </source>
</evidence>
<dbReference type="InterPro" id="IPR001940">
    <property type="entry name" value="Peptidase_S1C"/>
</dbReference>
<dbReference type="GO" id="GO:0006508">
    <property type="term" value="P:proteolysis"/>
    <property type="evidence" value="ECO:0007669"/>
    <property type="project" value="UniProtKB-KW"/>
</dbReference>
<feature type="binding site" evidence="15">
    <location>
        <position position="157"/>
    </location>
    <ligand>
        <name>substrate</name>
    </ligand>
</feature>
<keyword evidence="12" id="KW-0346">Stress response</keyword>
<evidence type="ECO:0000259" key="17">
    <source>
        <dbReference type="PROSITE" id="PS50106"/>
    </source>
</evidence>
<evidence type="ECO:0000256" key="4">
    <source>
        <dbReference type="ARBA" id="ARBA00013035"/>
    </source>
</evidence>
<feature type="chain" id="PRO_5040908202" description="Probable periplasmic serine endoprotease DegP-like" evidence="16">
    <location>
        <begin position="41"/>
        <end position="499"/>
    </location>
</feature>
<dbReference type="AlphaFoldDB" id="A0A9W6JDQ1"/>
<dbReference type="FunFam" id="2.40.10.120:FF:000007">
    <property type="entry name" value="Periplasmic serine endoprotease DegP-like"/>
    <property type="match status" value="1"/>
</dbReference>
<feature type="active site" description="Charge relay system" evidence="14">
    <location>
        <position position="157"/>
    </location>
</feature>
<feature type="signal peptide" evidence="16">
    <location>
        <begin position="1"/>
        <end position="40"/>
    </location>
</feature>
<feature type="binding site" evidence="15">
    <location>
        <begin position="229"/>
        <end position="231"/>
    </location>
    <ligand>
        <name>substrate</name>
    </ligand>
</feature>
<dbReference type="Pfam" id="PF13365">
    <property type="entry name" value="Trypsin_2"/>
    <property type="match status" value="1"/>
</dbReference>
<dbReference type="InterPro" id="IPR009003">
    <property type="entry name" value="Peptidase_S1_PA"/>
</dbReference>
<dbReference type="PROSITE" id="PS50106">
    <property type="entry name" value="PDZ"/>
    <property type="match status" value="2"/>
</dbReference>
<dbReference type="RefSeq" id="WP_271203315.1">
    <property type="nucleotide sequence ID" value="NZ_BSFK01000005.1"/>
</dbReference>
<evidence type="ECO:0000256" key="13">
    <source>
        <dbReference type="ARBA" id="ARBA00032850"/>
    </source>
</evidence>
<comment type="catalytic activity">
    <reaction evidence="1">
        <text>Acts on substrates that are at least partially unfolded. The cleavage site P1 residue is normally between a pair of hydrophobic residues, such as Val-|-Val.</text>
        <dbReference type="EC" id="3.4.21.107"/>
    </reaction>
</comment>
<reference evidence="18" key="2">
    <citation type="submission" date="2023-01" db="EMBL/GenBank/DDBJ databases">
        <authorList>
            <person name="Sun Q."/>
            <person name="Evtushenko L."/>
        </authorList>
    </citation>
    <scope>NUCLEOTIDE SEQUENCE</scope>
    <source>
        <strain evidence="18">VKM B-2555</strain>
    </source>
</reference>
<dbReference type="Gene3D" id="2.40.10.120">
    <property type="match status" value="1"/>
</dbReference>
<keyword evidence="11" id="KW-0720">Serine protease</keyword>
<dbReference type="InterPro" id="IPR006311">
    <property type="entry name" value="TAT_signal"/>
</dbReference>
<evidence type="ECO:0000256" key="12">
    <source>
        <dbReference type="ARBA" id="ARBA00023016"/>
    </source>
</evidence>
<evidence type="ECO:0000256" key="2">
    <source>
        <dbReference type="ARBA" id="ARBA00004418"/>
    </source>
</evidence>
<evidence type="ECO:0000256" key="1">
    <source>
        <dbReference type="ARBA" id="ARBA00001772"/>
    </source>
</evidence>
<evidence type="ECO:0000256" key="9">
    <source>
        <dbReference type="ARBA" id="ARBA00022764"/>
    </source>
</evidence>
<comment type="subcellular location">
    <subcellularLocation>
        <location evidence="2">Periplasm</location>
    </subcellularLocation>
</comment>
<feature type="binding site" evidence="15">
    <location>
        <position position="127"/>
    </location>
    <ligand>
        <name>substrate</name>
    </ligand>
</feature>
<evidence type="ECO:0000256" key="11">
    <source>
        <dbReference type="ARBA" id="ARBA00022825"/>
    </source>
</evidence>
<dbReference type="Pfam" id="PF17820">
    <property type="entry name" value="PDZ_6"/>
    <property type="match status" value="1"/>
</dbReference>
<dbReference type="Gene3D" id="2.30.42.10">
    <property type="match status" value="2"/>
</dbReference>
<dbReference type="Pfam" id="PF13180">
    <property type="entry name" value="PDZ_2"/>
    <property type="match status" value="1"/>
</dbReference>
<dbReference type="InterPro" id="IPR001478">
    <property type="entry name" value="PDZ"/>
</dbReference>
<dbReference type="InterPro" id="IPR036034">
    <property type="entry name" value="PDZ_sf"/>
</dbReference>
<keyword evidence="19" id="KW-1185">Reference proteome</keyword>
<dbReference type="PROSITE" id="PS51318">
    <property type="entry name" value="TAT"/>
    <property type="match status" value="1"/>
</dbReference>
<keyword evidence="6 18" id="KW-0645">Protease</keyword>
<dbReference type="CDD" id="cd10839">
    <property type="entry name" value="cpPDZ1_DegP-like"/>
    <property type="match status" value="1"/>
</dbReference>
<dbReference type="PANTHER" id="PTHR22939">
    <property type="entry name" value="SERINE PROTEASE FAMILY S1C HTRA-RELATED"/>
    <property type="match status" value="1"/>
</dbReference>
<dbReference type="InterPro" id="IPR011782">
    <property type="entry name" value="Pept_S1C_Do"/>
</dbReference>
<name>A0A9W6JDQ1_9HYPH</name>
<evidence type="ECO:0000256" key="5">
    <source>
        <dbReference type="ARBA" id="ARBA00013958"/>
    </source>
</evidence>
<evidence type="ECO:0000256" key="7">
    <source>
        <dbReference type="ARBA" id="ARBA00022729"/>
    </source>
</evidence>
<comment type="caution">
    <text evidence="18">The sequence shown here is derived from an EMBL/GenBank/DDBJ whole genome shotgun (WGS) entry which is preliminary data.</text>
</comment>
<evidence type="ECO:0000313" key="18">
    <source>
        <dbReference type="EMBL" id="GLK75362.1"/>
    </source>
</evidence>
<dbReference type="NCBIfam" id="TIGR02037">
    <property type="entry name" value="degP_htrA_DO"/>
    <property type="match status" value="1"/>
</dbReference>
<proteinExistence type="inferred from homology"/>
<evidence type="ECO:0000256" key="10">
    <source>
        <dbReference type="ARBA" id="ARBA00022801"/>
    </source>
</evidence>
<reference evidence="18" key="1">
    <citation type="journal article" date="2014" name="Int. J. Syst. Evol. Microbiol.">
        <title>Complete genome sequence of Corynebacterium casei LMG S-19264T (=DSM 44701T), isolated from a smear-ripened cheese.</title>
        <authorList>
            <consortium name="US DOE Joint Genome Institute (JGI-PGF)"/>
            <person name="Walter F."/>
            <person name="Albersmeier A."/>
            <person name="Kalinowski J."/>
            <person name="Ruckert C."/>
        </authorList>
    </citation>
    <scope>NUCLEOTIDE SEQUENCE</scope>
    <source>
        <strain evidence="18">VKM B-2555</strain>
    </source>
</reference>
<dbReference type="GO" id="GO:0042597">
    <property type="term" value="C:periplasmic space"/>
    <property type="evidence" value="ECO:0007669"/>
    <property type="project" value="UniProtKB-SubCell"/>
</dbReference>
<sequence>MSKSPSRPSAVASRARGAAAVALAAAVAFSPLALPAPALARPAPESFADLAEGLLDAVVNISTSQNAPAAEKSVPKPKLPEGSPFEEFFDEFFNKGPGAQQPRARKQSSLGSGFVVDPAGIVVTNNHVIDGADEITVNFNDGSKLVAELVGKDAKTDLAVLRVKPPKPLKAVKFGDSDKLRVGDWVLAIGNPFGLGGSVSAGIVSARKRNINSGPYDNFIQTDAAINRGNSGGPLFNTDGDVVGINTAIISPSGGSIGIGFSVPASTAGPVVEQLLKYGETRRGWIGVRIQEVTDDIADSLGVKGANKGALIAGVNDDGPAEKGGVQVGDVIVGFDGKPVKDVRELPRIVADTPIDREVEVKVVRKGKEETLKLTVGRLEEAEAPKTAAAKGDDTAETPKTTEALGLTLAPVTDDLKAQFGLKPDAKGVVITEVKEGSKAEEKGIQAGDLLVEVAQEAISSPADVARRIEALKKDNKKSALLLLANKAGDVRFVAVSID</sequence>
<dbReference type="SUPFAM" id="SSF50494">
    <property type="entry name" value="Trypsin-like serine proteases"/>
    <property type="match status" value="1"/>
</dbReference>
<keyword evidence="9" id="KW-0574">Periplasm</keyword>